<proteinExistence type="predicted"/>
<dbReference type="AlphaFoldDB" id="A0A2P7S9D0"/>
<organism evidence="2 3">
    <name type="scientific">Pseudaminobacter soli</name>
    <name type="common">ex Li et al. 2025</name>
    <dbReference type="NCBI Taxonomy" id="1295366"/>
    <lineage>
        <taxon>Bacteria</taxon>
        <taxon>Pseudomonadati</taxon>
        <taxon>Pseudomonadota</taxon>
        <taxon>Alphaproteobacteria</taxon>
        <taxon>Hyphomicrobiales</taxon>
        <taxon>Phyllobacteriaceae</taxon>
        <taxon>Pseudaminobacter</taxon>
    </lineage>
</organism>
<dbReference type="EMBL" id="PXYL01000009">
    <property type="protein sequence ID" value="PSJ58915.1"/>
    <property type="molecule type" value="Genomic_DNA"/>
</dbReference>
<feature type="transmembrane region" description="Helical" evidence="1">
    <location>
        <begin position="19"/>
        <end position="38"/>
    </location>
</feature>
<dbReference type="Proteomes" id="UP000240653">
    <property type="component" value="Unassembled WGS sequence"/>
</dbReference>
<evidence type="ECO:0000313" key="3">
    <source>
        <dbReference type="Proteomes" id="UP000240653"/>
    </source>
</evidence>
<reference evidence="2 3" key="1">
    <citation type="submission" date="2018-03" db="EMBL/GenBank/DDBJ databases">
        <title>The draft genome of Mesorhizobium soli JCM 19897.</title>
        <authorList>
            <person name="Li L."/>
            <person name="Liu L."/>
            <person name="Liang L."/>
            <person name="Wang T."/>
            <person name="Zhang X."/>
        </authorList>
    </citation>
    <scope>NUCLEOTIDE SEQUENCE [LARGE SCALE GENOMIC DNA]</scope>
    <source>
        <strain evidence="2 3">JCM 19897</strain>
    </source>
</reference>
<evidence type="ECO:0000256" key="1">
    <source>
        <dbReference type="SAM" id="Phobius"/>
    </source>
</evidence>
<keyword evidence="1" id="KW-0472">Membrane</keyword>
<feature type="transmembrane region" description="Helical" evidence="1">
    <location>
        <begin position="50"/>
        <end position="72"/>
    </location>
</feature>
<keyword evidence="1" id="KW-1133">Transmembrane helix</keyword>
<gene>
    <name evidence="2" type="ORF">C7I85_18325</name>
</gene>
<comment type="caution">
    <text evidence="2">The sequence shown here is derived from an EMBL/GenBank/DDBJ whole genome shotgun (WGS) entry which is preliminary data.</text>
</comment>
<sequence>MPATAAPVARTRMDATVRILAFAFTVLILAYIAIPVLVTPAMSFSDAAAVRFPIKACSAVFVSLSLIMAWYIRQLRKT</sequence>
<keyword evidence="1" id="KW-0812">Transmembrane</keyword>
<dbReference type="OrthoDB" id="8156137at2"/>
<accession>A0A2P7S9D0</accession>
<name>A0A2P7S9D0_9HYPH</name>
<keyword evidence="3" id="KW-1185">Reference proteome</keyword>
<protein>
    <submittedName>
        <fullName evidence="2">Uncharacterized protein</fullName>
    </submittedName>
</protein>
<evidence type="ECO:0000313" key="2">
    <source>
        <dbReference type="EMBL" id="PSJ58915.1"/>
    </source>
</evidence>
<dbReference type="RefSeq" id="WP_146148897.1">
    <property type="nucleotide sequence ID" value="NZ_PXYL01000009.1"/>
</dbReference>